<evidence type="ECO:0000256" key="3">
    <source>
        <dbReference type="ARBA" id="ARBA00022448"/>
    </source>
</evidence>
<dbReference type="PANTHER" id="PTHR34295">
    <property type="entry name" value="BIOTIN TRANSPORTER BIOY"/>
    <property type="match status" value="1"/>
</dbReference>
<name>A0ABU1F5N9_9RHOB</name>
<dbReference type="Proteomes" id="UP001247754">
    <property type="component" value="Unassembled WGS sequence"/>
</dbReference>
<keyword evidence="11" id="KW-1185">Reference proteome</keyword>
<evidence type="ECO:0000313" key="11">
    <source>
        <dbReference type="Proteomes" id="UP001247754"/>
    </source>
</evidence>
<proteinExistence type="inferred from homology"/>
<dbReference type="Pfam" id="PF02632">
    <property type="entry name" value="BioY"/>
    <property type="match status" value="1"/>
</dbReference>
<accession>A0ABU1F5N9</accession>
<protein>
    <recommendedName>
        <fullName evidence="8">Biotin transporter</fullName>
    </recommendedName>
</protein>
<evidence type="ECO:0000256" key="1">
    <source>
        <dbReference type="ARBA" id="ARBA00004651"/>
    </source>
</evidence>
<evidence type="ECO:0000256" key="2">
    <source>
        <dbReference type="ARBA" id="ARBA00010692"/>
    </source>
</evidence>
<comment type="similarity">
    <text evidence="2 8">Belongs to the BioY family.</text>
</comment>
<dbReference type="EMBL" id="JAVKPH010000005">
    <property type="protein sequence ID" value="MDR5652176.1"/>
    <property type="molecule type" value="Genomic_DNA"/>
</dbReference>
<comment type="subcellular location">
    <subcellularLocation>
        <location evidence="1 8">Cell membrane</location>
        <topology evidence="1 8">Multi-pass membrane protein</topology>
    </subcellularLocation>
</comment>
<organism evidence="10 11">
    <name type="scientific">Ruixingdingia sedimenti</name>
    <dbReference type="NCBI Taxonomy" id="3073604"/>
    <lineage>
        <taxon>Bacteria</taxon>
        <taxon>Pseudomonadati</taxon>
        <taxon>Pseudomonadota</taxon>
        <taxon>Alphaproteobacteria</taxon>
        <taxon>Rhodobacterales</taxon>
        <taxon>Paracoccaceae</taxon>
        <taxon>Ruixingdingia</taxon>
    </lineage>
</organism>
<feature type="transmembrane region" description="Helical" evidence="9">
    <location>
        <begin position="55"/>
        <end position="78"/>
    </location>
</feature>
<evidence type="ECO:0000256" key="5">
    <source>
        <dbReference type="ARBA" id="ARBA00022692"/>
    </source>
</evidence>
<dbReference type="InterPro" id="IPR003784">
    <property type="entry name" value="BioY"/>
</dbReference>
<evidence type="ECO:0000313" key="10">
    <source>
        <dbReference type="EMBL" id="MDR5652176.1"/>
    </source>
</evidence>
<reference evidence="10 11" key="1">
    <citation type="submission" date="2023-09" db="EMBL/GenBank/DDBJ databases">
        <title>Xinfangfangia sedmenti sp. nov., isolated the sedment.</title>
        <authorList>
            <person name="Xu L."/>
        </authorList>
    </citation>
    <scope>NUCLEOTIDE SEQUENCE [LARGE SCALE GENOMIC DNA]</scope>
    <source>
        <strain evidence="10 11">LG-4</strain>
    </source>
</reference>
<keyword evidence="7 8" id="KW-0472">Membrane</keyword>
<feature type="transmembrane region" description="Helical" evidence="9">
    <location>
        <begin position="84"/>
        <end position="101"/>
    </location>
</feature>
<sequence length="181" mass="18147">MERSIALIALFAALIGALALLPGLTLGFGVPITAQTLGVMLCGTVLGARKGALAVLLYLLLIAIGLPIAANGGAGLGVFARPSVGYLVGFPVGAFVIGLVSSRFANPMGFWPATLAALVGGLVVINVFGIIGMWIKLDVTLPVAIGYAAPFMPGDVIKAVAAGAITAALWKARPGLAAQRG</sequence>
<dbReference type="Gene3D" id="1.10.1760.20">
    <property type="match status" value="1"/>
</dbReference>
<keyword evidence="5 9" id="KW-0812">Transmembrane</keyword>
<comment type="caution">
    <text evidence="10">The sequence shown here is derived from an EMBL/GenBank/DDBJ whole genome shotgun (WGS) entry which is preliminary data.</text>
</comment>
<feature type="transmembrane region" description="Helical" evidence="9">
    <location>
        <begin position="113"/>
        <end position="135"/>
    </location>
</feature>
<keyword evidence="6 9" id="KW-1133">Transmembrane helix</keyword>
<keyword evidence="3 8" id="KW-0813">Transport</keyword>
<dbReference type="PANTHER" id="PTHR34295:SF4">
    <property type="entry name" value="BIOTIN TRANSPORTER BIOY-RELATED"/>
    <property type="match status" value="1"/>
</dbReference>
<dbReference type="RefSeq" id="WP_310456426.1">
    <property type="nucleotide sequence ID" value="NZ_JAVKPH010000005.1"/>
</dbReference>
<keyword evidence="4 8" id="KW-1003">Cell membrane</keyword>
<evidence type="ECO:0000256" key="6">
    <source>
        <dbReference type="ARBA" id="ARBA00022989"/>
    </source>
</evidence>
<evidence type="ECO:0000256" key="8">
    <source>
        <dbReference type="PIRNR" id="PIRNR016661"/>
    </source>
</evidence>
<evidence type="ECO:0000256" key="7">
    <source>
        <dbReference type="ARBA" id="ARBA00023136"/>
    </source>
</evidence>
<evidence type="ECO:0000256" key="4">
    <source>
        <dbReference type="ARBA" id="ARBA00022475"/>
    </source>
</evidence>
<evidence type="ECO:0000256" key="9">
    <source>
        <dbReference type="SAM" id="Phobius"/>
    </source>
</evidence>
<dbReference type="PIRSF" id="PIRSF016661">
    <property type="entry name" value="BioY"/>
    <property type="match status" value="1"/>
</dbReference>
<gene>
    <name evidence="10" type="ORF">RGD00_06160</name>
</gene>